<dbReference type="EMBL" id="CP020373">
    <property type="protein sequence ID" value="AZQ09513.1"/>
    <property type="molecule type" value="Genomic_DNA"/>
</dbReference>
<dbReference type="Proteomes" id="UP000278437">
    <property type="component" value="Chromosome"/>
</dbReference>
<comment type="function">
    <text evidence="12">Catalyzes the addition and repair of the essential 3'-terminal CCA sequence in tRNAs without using a nucleic acid template. Adds these three nucleotides in the order of C, C, and A to the tRNA nucleotide-73, using CTP and ATP as substrates and producing inorganic pyrophosphate. tRNA 3'-terminal CCA addition is required both for tRNA processing and repair. Also involved in tRNA surveillance by mediating tandem CCA addition to generate a CCACCA at the 3' terminus of unstable tRNAs. While stable tRNAs receive only 3'-terminal CCA, unstable tRNAs are marked with CCACCA and rapidly degraded.</text>
</comment>
<dbReference type="Pfam" id="PF01966">
    <property type="entry name" value="HD"/>
    <property type="match status" value="1"/>
</dbReference>
<dbReference type="InterPro" id="IPR032828">
    <property type="entry name" value="PolyA_RNA-bd"/>
</dbReference>
<evidence type="ECO:0000256" key="8">
    <source>
        <dbReference type="ARBA" id="ARBA00022801"/>
    </source>
</evidence>
<evidence type="ECO:0000256" key="3">
    <source>
        <dbReference type="ARBA" id="ARBA00022694"/>
    </source>
</evidence>
<dbReference type="EC" id="3.1.3.-" evidence="12"/>
<dbReference type="InterPro" id="IPR043519">
    <property type="entry name" value="NT_sf"/>
</dbReference>
<dbReference type="NCBIfam" id="NF008137">
    <property type="entry name" value="PRK10885.1"/>
    <property type="match status" value="1"/>
</dbReference>
<feature type="binding site" evidence="12">
    <location>
        <position position="91"/>
    </location>
    <ligand>
        <name>CTP</name>
        <dbReference type="ChEBI" id="CHEBI:37563"/>
    </ligand>
</feature>
<evidence type="ECO:0000256" key="9">
    <source>
        <dbReference type="ARBA" id="ARBA00022840"/>
    </source>
</evidence>
<feature type="domain" description="HD" evidence="13">
    <location>
        <begin position="228"/>
        <end position="329"/>
    </location>
</feature>
<comment type="domain">
    <text evidence="12">Comprises two domains: an N-terminal domain containing the nucleotidyltransferase activity and a C-terminal HD domain associated with both phosphodiesterase and phosphatase activities.</text>
</comment>
<accession>A0ABM7CZK4</accession>
<dbReference type="SUPFAM" id="SSF81301">
    <property type="entry name" value="Nucleotidyltransferase"/>
    <property type="match status" value="1"/>
</dbReference>
<dbReference type="Pfam" id="PF12627">
    <property type="entry name" value="PolyA_pol_RNAbd"/>
    <property type="match status" value="1"/>
</dbReference>
<dbReference type="InterPro" id="IPR006674">
    <property type="entry name" value="HD_domain"/>
</dbReference>
<evidence type="ECO:0000256" key="6">
    <source>
        <dbReference type="ARBA" id="ARBA00022741"/>
    </source>
</evidence>
<dbReference type="SUPFAM" id="SSF81891">
    <property type="entry name" value="Poly A polymerase C-terminal region-like"/>
    <property type="match status" value="1"/>
</dbReference>
<dbReference type="PIRSF" id="PIRSF000813">
    <property type="entry name" value="CCA_bact"/>
    <property type="match status" value="1"/>
</dbReference>
<dbReference type="PANTHER" id="PTHR47545:SF1">
    <property type="entry name" value="MULTIFUNCTIONAL CCA PROTEIN"/>
    <property type="match status" value="1"/>
</dbReference>
<dbReference type="HAMAP" id="MF_01261">
    <property type="entry name" value="CCA_bact_type1"/>
    <property type="match status" value="1"/>
</dbReference>
<keyword evidence="9 12" id="KW-0067">ATP-binding</keyword>
<organism evidence="14 15">
    <name type="scientific">Shewanella khirikhana</name>
    <dbReference type="NCBI Taxonomy" id="1965282"/>
    <lineage>
        <taxon>Bacteria</taxon>
        <taxon>Pseudomonadati</taxon>
        <taxon>Pseudomonadota</taxon>
        <taxon>Gammaproteobacteria</taxon>
        <taxon>Alteromonadales</taxon>
        <taxon>Shewanellaceae</taxon>
        <taxon>Shewanella</taxon>
    </lineage>
</organism>
<keyword evidence="5 12" id="KW-0479">Metal-binding</keyword>
<feature type="binding site" evidence="12">
    <location>
        <position position="140"/>
    </location>
    <ligand>
        <name>CTP</name>
        <dbReference type="ChEBI" id="CHEBI:37563"/>
    </ligand>
</feature>
<evidence type="ECO:0000256" key="12">
    <source>
        <dbReference type="HAMAP-Rule" id="MF_01261"/>
    </source>
</evidence>
<evidence type="ECO:0000313" key="15">
    <source>
        <dbReference type="Proteomes" id="UP000278437"/>
    </source>
</evidence>
<comment type="subunit">
    <text evidence="12">Monomer. Can also form homodimers and oligomers.</text>
</comment>
<feature type="binding site" evidence="12">
    <location>
        <position position="137"/>
    </location>
    <ligand>
        <name>ATP</name>
        <dbReference type="ChEBI" id="CHEBI:30616"/>
    </ligand>
</feature>
<evidence type="ECO:0000256" key="5">
    <source>
        <dbReference type="ARBA" id="ARBA00022723"/>
    </source>
</evidence>
<gene>
    <name evidence="12 14" type="primary">cca</name>
    <name evidence="14" type="ORF">STH12_00362</name>
</gene>
<proteinExistence type="inferred from homology"/>
<dbReference type="Pfam" id="PF01743">
    <property type="entry name" value="PolyA_pol"/>
    <property type="match status" value="1"/>
</dbReference>
<dbReference type="PANTHER" id="PTHR47545">
    <property type="entry name" value="MULTIFUNCTIONAL CCA PROTEIN"/>
    <property type="match status" value="1"/>
</dbReference>
<sequence length="423" mass="47690">MKTYLVGGAVRDRLLGLEVKDRDYMVVGASIDDMLAAGFRQVGRDFPVFLHPKTQEEYALARTERKSGTGYGGFVCHASPEVTLEQDLKRRDLTINAIAMDDEGKLHDPWGGQKDIEARSLRHVSEAFVEDPLRVLRVARFAARFSPQGFTVAPETLALMRELAQNGELLHLTAERVWQELDKVLGCERPEVFFEVLKDCGALEVLFPEIHALFGVPQPEKWHPEIDTGIHTLMVLREAARLTPNRAVRFAALVHDLGKALTPEALWPKHHGHGQKGLKPIKALCERLRVPGDYRDLALWVSDEHQNIHNAFELRAETVLKLFDKLDLWRKGERLEWVLLACEADLKGRTGFEQSPYPQKDYLQACFEGALKVDVSGIIDAGFKGAEIRTELSKRRLAEISLIKNSVQFKPKALPVKNSDPKS</sequence>
<feature type="binding site" evidence="12">
    <location>
        <position position="21"/>
    </location>
    <ligand>
        <name>Mg(2+)</name>
        <dbReference type="ChEBI" id="CHEBI:18420"/>
    </ligand>
</feature>
<evidence type="ECO:0000256" key="11">
    <source>
        <dbReference type="ARBA" id="ARBA00022884"/>
    </source>
</evidence>
<comment type="similarity">
    <text evidence="12">Belongs to the tRNA nucleotidyltransferase/poly(A) polymerase family. Bacterial CCA-adding enzyme type 1 subfamily.</text>
</comment>
<keyword evidence="10 12" id="KW-0460">Magnesium</keyword>
<keyword evidence="8 12" id="KW-0378">Hydrolase</keyword>
<feature type="binding site" evidence="12">
    <location>
        <position position="91"/>
    </location>
    <ligand>
        <name>ATP</name>
        <dbReference type="ChEBI" id="CHEBI:30616"/>
    </ligand>
</feature>
<evidence type="ECO:0000256" key="2">
    <source>
        <dbReference type="ARBA" id="ARBA00022679"/>
    </source>
</evidence>
<feature type="binding site" evidence="12">
    <location>
        <position position="8"/>
    </location>
    <ligand>
        <name>ATP</name>
        <dbReference type="ChEBI" id="CHEBI:30616"/>
    </ligand>
</feature>
<keyword evidence="12" id="KW-0511">Multifunctional enzyme</keyword>
<comment type="cofactor">
    <cofactor evidence="12">
        <name>Ni(2+)</name>
        <dbReference type="ChEBI" id="CHEBI:49786"/>
    </cofactor>
    <text evidence="12">Nickel for phosphatase activity.</text>
</comment>
<dbReference type="EC" id="2.7.7.72" evidence="12"/>
<feature type="binding site" evidence="12">
    <location>
        <position position="8"/>
    </location>
    <ligand>
        <name>CTP</name>
        <dbReference type="ChEBI" id="CHEBI:37563"/>
    </ligand>
</feature>
<comment type="miscellaneous">
    <text evidence="12">A single active site specifically recognizes both ATP and CTP and is responsible for their addition.</text>
</comment>
<evidence type="ECO:0000256" key="1">
    <source>
        <dbReference type="ARBA" id="ARBA00022596"/>
    </source>
</evidence>
<dbReference type="EC" id="3.1.4.-" evidence="12"/>
<name>A0ABM7CZK4_9GAMM</name>
<dbReference type="InterPro" id="IPR050124">
    <property type="entry name" value="tRNA_CCA-adding_enzyme"/>
</dbReference>
<keyword evidence="6 12" id="KW-0547">Nucleotide-binding</keyword>
<feature type="binding site" evidence="12">
    <location>
        <position position="11"/>
    </location>
    <ligand>
        <name>CTP</name>
        <dbReference type="ChEBI" id="CHEBI:37563"/>
    </ligand>
</feature>
<feature type="binding site" evidence="12">
    <location>
        <position position="137"/>
    </location>
    <ligand>
        <name>CTP</name>
        <dbReference type="ChEBI" id="CHEBI:37563"/>
    </ligand>
</feature>
<keyword evidence="15" id="KW-1185">Reference proteome</keyword>
<evidence type="ECO:0000313" key="14">
    <source>
        <dbReference type="EMBL" id="AZQ09513.1"/>
    </source>
</evidence>
<dbReference type="RefSeq" id="WP_126165969.1">
    <property type="nucleotide sequence ID" value="NZ_CP020373.1"/>
</dbReference>
<comment type="catalytic activity">
    <reaction evidence="12">
        <text>a tRNA with a 3' CCA end + 2 CTP + ATP = a tRNA with a 3' CCACCA end + 3 diphosphate</text>
        <dbReference type="Rhea" id="RHEA:76235"/>
        <dbReference type="Rhea" id="RHEA-COMP:10468"/>
        <dbReference type="Rhea" id="RHEA-COMP:18655"/>
        <dbReference type="ChEBI" id="CHEBI:30616"/>
        <dbReference type="ChEBI" id="CHEBI:33019"/>
        <dbReference type="ChEBI" id="CHEBI:37563"/>
        <dbReference type="ChEBI" id="CHEBI:83071"/>
        <dbReference type="ChEBI" id="CHEBI:195187"/>
    </reaction>
</comment>
<dbReference type="InterPro" id="IPR003607">
    <property type="entry name" value="HD/PDEase_dom"/>
</dbReference>
<keyword evidence="7 12" id="KW-0692">RNA repair</keyword>
<dbReference type="CDD" id="cd00077">
    <property type="entry name" value="HDc"/>
    <property type="match status" value="1"/>
</dbReference>
<dbReference type="InterPro" id="IPR012006">
    <property type="entry name" value="CCA_bact"/>
</dbReference>
<dbReference type="CDD" id="cd05398">
    <property type="entry name" value="NT_ClassII-CCAase"/>
    <property type="match status" value="1"/>
</dbReference>
<keyword evidence="3 12" id="KW-0819">tRNA processing</keyword>
<comment type="catalytic activity">
    <reaction evidence="12">
        <text>a tRNA precursor + 2 CTP + ATP = a tRNA with a 3' CCA end + 3 diphosphate</text>
        <dbReference type="Rhea" id="RHEA:14433"/>
        <dbReference type="Rhea" id="RHEA-COMP:10465"/>
        <dbReference type="Rhea" id="RHEA-COMP:10468"/>
        <dbReference type="ChEBI" id="CHEBI:30616"/>
        <dbReference type="ChEBI" id="CHEBI:33019"/>
        <dbReference type="ChEBI" id="CHEBI:37563"/>
        <dbReference type="ChEBI" id="CHEBI:74896"/>
        <dbReference type="ChEBI" id="CHEBI:83071"/>
        <dbReference type="EC" id="2.7.7.72"/>
    </reaction>
</comment>
<keyword evidence="2 12" id="KW-0808">Transferase</keyword>
<keyword evidence="11 12" id="KW-0694">RNA-binding</keyword>
<dbReference type="PROSITE" id="PS51831">
    <property type="entry name" value="HD"/>
    <property type="match status" value="1"/>
</dbReference>
<reference evidence="15" key="1">
    <citation type="submission" date="2017-03" db="EMBL/GenBank/DDBJ databases">
        <title>Full genome sequence of a non-lethal Shewanella isolate that potentiates virulence of Vibio parahaemolyticus causing acute hepatopancreatic necrosis disease (AHPND) in shrimp.</title>
        <authorList>
            <person name="Prachumwat A."/>
            <person name="Sritunyalucksana K."/>
        </authorList>
    </citation>
    <scope>NUCLEOTIDE SEQUENCE [LARGE SCALE GENOMIC DNA]</scope>
    <source>
        <strain evidence="15">TH2012</strain>
    </source>
</reference>
<comment type="cofactor">
    <cofactor evidence="12">
        <name>Mg(2+)</name>
        <dbReference type="ChEBI" id="CHEBI:18420"/>
    </cofactor>
    <text evidence="12">Magnesium is required for nucleotidyltransferase activity.</text>
</comment>
<feature type="binding site" evidence="12">
    <location>
        <position position="11"/>
    </location>
    <ligand>
        <name>ATP</name>
        <dbReference type="ChEBI" id="CHEBI:30616"/>
    </ligand>
</feature>
<keyword evidence="1 12" id="KW-0533">Nickel</keyword>
<feature type="binding site" evidence="12">
    <location>
        <position position="140"/>
    </location>
    <ligand>
        <name>ATP</name>
        <dbReference type="ChEBI" id="CHEBI:30616"/>
    </ligand>
</feature>
<dbReference type="InterPro" id="IPR002646">
    <property type="entry name" value="PolA_pol_head_dom"/>
</dbReference>
<dbReference type="Gene3D" id="1.10.3090.10">
    <property type="entry name" value="cca-adding enzyme, domain 2"/>
    <property type="match status" value="1"/>
</dbReference>
<evidence type="ECO:0000256" key="10">
    <source>
        <dbReference type="ARBA" id="ARBA00022842"/>
    </source>
</evidence>
<evidence type="ECO:0000259" key="13">
    <source>
        <dbReference type="PROSITE" id="PS51831"/>
    </source>
</evidence>
<evidence type="ECO:0000256" key="4">
    <source>
        <dbReference type="ARBA" id="ARBA00022695"/>
    </source>
</evidence>
<dbReference type="HAMAP" id="MF_01262">
    <property type="entry name" value="CCA_bact_type2"/>
    <property type="match status" value="1"/>
</dbReference>
<keyword evidence="4 12" id="KW-0548">Nucleotidyltransferase</keyword>
<dbReference type="Gene3D" id="3.30.460.10">
    <property type="entry name" value="Beta Polymerase, domain 2"/>
    <property type="match status" value="1"/>
</dbReference>
<feature type="binding site" evidence="12">
    <location>
        <position position="23"/>
    </location>
    <ligand>
        <name>Mg(2+)</name>
        <dbReference type="ChEBI" id="CHEBI:18420"/>
    </ligand>
</feature>
<protein>
    <recommendedName>
        <fullName evidence="12">Multifunctional CCA protein</fullName>
    </recommendedName>
    <domain>
        <recommendedName>
            <fullName evidence="12">CCA-adding enzyme</fullName>
            <ecNumber evidence="12">2.7.7.72</ecNumber>
        </recommendedName>
        <alternativeName>
            <fullName evidence="12">CCA tRNA nucleotidyltransferase</fullName>
        </alternativeName>
        <alternativeName>
            <fullName evidence="12">tRNA CCA-pyrophosphorylase</fullName>
        </alternativeName>
        <alternativeName>
            <fullName evidence="12">tRNA adenylyl-/cytidylyl-transferase</fullName>
        </alternativeName>
        <alternativeName>
            <fullName evidence="12">tRNA nucleotidyltransferase</fullName>
        </alternativeName>
        <alternativeName>
            <fullName evidence="12">tRNA-NT</fullName>
        </alternativeName>
    </domain>
    <domain>
        <recommendedName>
            <fullName evidence="12">2'-nucleotidase</fullName>
            <ecNumber evidence="12">3.1.3.-</ecNumber>
        </recommendedName>
    </domain>
    <domain>
        <recommendedName>
            <fullName evidence="12">2',3'-cyclic phosphodiesterase</fullName>
            <ecNumber evidence="12">3.1.4.-</ecNumber>
        </recommendedName>
    </domain>
    <domain>
        <recommendedName>
            <fullName evidence="12">Phosphatase</fullName>
        </recommendedName>
    </domain>
</protein>
<evidence type="ECO:0000256" key="7">
    <source>
        <dbReference type="ARBA" id="ARBA00022800"/>
    </source>
</evidence>